<dbReference type="InterPro" id="IPR003607">
    <property type="entry name" value="HD/PDEase_dom"/>
</dbReference>
<dbReference type="CDD" id="cd00077">
    <property type="entry name" value="HDc"/>
    <property type="match status" value="1"/>
</dbReference>
<dbReference type="GeneID" id="99748867"/>
<dbReference type="STRING" id="301302.ERS852420_03395"/>
<dbReference type="EMBL" id="CVRR01000018">
    <property type="protein sequence ID" value="CRL37450.1"/>
    <property type="molecule type" value="Genomic_DNA"/>
</dbReference>
<dbReference type="SUPFAM" id="SSF109604">
    <property type="entry name" value="HD-domain/PDEase-like"/>
    <property type="match status" value="1"/>
</dbReference>
<feature type="domain" description="HD/PDEase" evidence="1">
    <location>
        <begin position="121"/>
        <end position="256"/>
    </location>
</feature>
<dbReference type="Proteomes" id="UP000049979">
    <property type="component" value="Unassembled WGS sequence"/>
</dbReference>
<dbReference type="PANTHER" id="PTHR43155">
    <property type="entry name" value="CYCLIC DI-GMP PHOSPHODIESTERASE PA4108-RELATED"/>
    <property type="match status" value="1"/>
</dbReference>
<reference evidence="3" key="1">
    <citation type="submission" date="2015-05" db="EMBL/GenBank/DDBJ databases">
        <authorList>
            <consortium name="Pathogen Informatics"/>
        </authorList>
    </citation>
    <scope>NUCLEOTIDE SEQUENCE [LARGE SCALE GENOMIC DNA]</scope>
    <source>
        <strain evidence="3">M72</strain>
    </source>
</reference>
<name>A0A0M6WLG4_9FIRM</name>
<dbReference type="RefSeq" id="WP_022045003.1">
    <property type="nucleotide sequence ID" value="NZ_CP173697.1"/>
</dbReference>
<organism evidence="2 3">
    <name type="scientific">Roseburia faecis</name>
    <dbReference type="NCBI Taxonomy" id="301302"/>
    <lineage>
        <taxon>Bacteria</taxon>
        <taxon>Bacillati</taxon>
        <taxon>Bacillota</taxon>
        <taxon>Clostridia</taxon>
        <taxon>Lachnospirales</taxon>
        <taxon>Lachnospiraceae</taxon>
        <taxon>Roseburia</taxon>
    </lineage>
</organism>
<evidence type="ECO:0000313" key="2">
    <source>
        <dbReference type="EMBL" id="CRL37450.1"/>
    </source>
</evidence>
<dbReference type="PANTHER" id="PTHR43155:SF2">
    <property type="entry name" value="CYCLIC DI-GMP PHOSPHODIESTERASE PA4108"/>
    <property type="match status" value="1"/>
</dbReference>
<protein>
    <recommendedName>
        <fullName evidence="1">HD/PDEase domain-containing protein</fullName>
    </recommendedName>
</protein>
<evidence type="ECO:0000313" key="3">
    <source>
        <dbReference type="Proteomes" id="UP000049979"/>
    </source>
</evidence>
<dbReference type="OrthoDB" id="9804747at2"/>
<evidence type="ECO:0000259" key="1">
    <source>
        <dbReference type="SMART" id="SM00471"/>
    </source>
</evidence>
<accession>A0A0M6WLG4</accession>
<proteinExistence type="predicted"/>
<dbReference type="Pfam" id="PF13487">
    <property type="entry name" value="HD_5"/>
    <property type="match status" value="1"/>
</dbReference>
<sequence length="342" mass="39501">MRVKSVSELCGNEILAEPVLTDEKMILISRGSRLKKEYVPLIRSLGIDTLMVEDPYENYEMPSRIIDYSVFGKFVERVQRVMENHIYHKNKSLREFEVIANEVVKEVSKIPENIIIDINARIVNLYEHTVMVTLVSVFVARLLHLDQVRQYNIAVGALLHDLGLRYITTGYVNRDWEKEDPIEAFEYKKHTILGYSALDEESWIPEVSKKMVLFHHERLDGSGFPMRRRDFAMECRIIQACDAFDSYITGMECIRIPLQDAIGKIQEGIIHKYDRKVVETLLSKIAYYPVGTAVKMSNQAEGIVVLQTEDPKCPVVLDFHSGESEKKYNLMLQKDISILQII</sequence>
<dbReference type="Gene3D" id="1.10.3210.10">
    <property type="entry name" value="Hypothetical protein af1432"/>
    <property type="match status" value="1"/>
</dbReference>
<gene>
    <name evidence="2" type="ORF">M72_28591</name>
</gene>
<dbReference type="SMART" id="SM00471">
    <property type="entry name" value="HDc"/>
    <property type="match status" value="1"/>
</dbReference>
<dbReference type="AlphaFoldDB" id="A0A0M6WLG4"/>
<keyword evidence="3" id="KW-1185">Reference proteome</keyword>